<dbReference type="EMBL" id="AGSI01000002">
    <property type="protein sequence ID" value="EIE26343.1"/>
    <property type="molecule type" value="Genomic_DNA"/>
</dbReference>
<dbReference type="eggNOG" id="KOG3797">
    <property type="taxonomic scope" value="Eukaryota"/>
</dbReference>
<evidence type="ECO:0000256" key="6">
    <source>
        <dbReference type="SAM" id="MobiDB-lite"/>
    </source>
</evidence>
<dbReference type="KEGG" id="csl:COCSUDRAFT_64445"/>
<feature type="transmembrane region" description="Helical" evidence="7">
    <location>
        <begin position="81"/>
        <end position="99"/>
    </location>
</feature>
<feature type="compositionally biased region" description="Gly residues" evidence="6">
    <location>
        <begin position="178"/>
        <end position="187"/>
    </location>
</feature>
<dbReference type="CDD" id="cd15904">
    <property type="entry name" value="TSPO_MBR"/>
    <property type="match status" value="1"/>
</dbReference>
<evidence type="ECO:0000256" key="1">
    <source>
        <dbReference type="ARBA" id="ARBA00004141"/>
    </source>
</evidence>
<organism evidence="8 9">
    <name type="scientific">Coccomyxa subellipsoidea (strain C-169)</name>
    <name type="common">Green microalga</name>
    <dbReference type="NCBI Taxonomy" id="574566"/>
    <lineage>
        <taxon>Eukaryota</taxon>
        <taxon>Viridiplantae</taxon>
        <taxon>Chlorophyta</taxon>
        <taxon>core chlorophytes</taxon>
        <taxon>Trebouxiophyceae</taxon>
        <taxon>Trebouxiophyceae incertae sedis</taxon>
        <taxon>Coccomyxaceae</taxon>
        <taxon>Coccomyxa</taxon>
        <taxon>Coccomyxa subellipsoidea</taxon>
    </lineage>
</organism>
<dbReference type="GeneID" id="17044353"/>
<dbReference type="GO" id="GO:0016020">
    <property type="term" value="C:membrane"/>
    <property type="evidence" value="ECO:0007669"/>
    <property type="project" value="UniProtKB-SubCell"/>
</dbReference>
<keyword evidence="3 7" id="KW-0812">Transmembrane</keyword>
<dbReference type="Gene3D" id="1.20.1260.100">
    <property type="entry name" value="TspO/MBR protein"/>
    <property type="match status" value="1"/>
</dbReference>
<dbReference type="RefSeq" id="XP_005650887.1">
    <property type="nucleotide sequence ID" value="XM_005650830.1"/>
</dbReference>
<comment type="similarity">
    <text evidence="2">Belongs to the TspO/BZRP family.</text>
</comment>
<evidence type="ECO:0000313" key="9">
    <source>
        <dbReference type="Proteomes" id="UP000007264"/>
    </source>
</evidence>
<comment type="subcellular location">
    <subcellularLocation>
        <location evidence="1">Membrane</location>
        <topology evidence="1">Multi-pass membrane protein</topology>
    </subcellularLocation>
</comment>
<gene>
    <name evidence="8" type="ORF">COCSUDRAFT_64445</name>
</gene>
<keyword evidence="5 7" id="KW-0472">Membrane</keyword>
<reference evidence="8 9" key="1">
    <citation type="journal article" date="2012" name="Genome Biol.">
        <title>The genome of the polar eukaryotic microalga coccomyxa subellipsoidea reveals traits of cold adaptation.</title>
        <authorList>
            <person name="Blanc G."/>
            <person name="Agarkova I."/>
            <person name="Grimwood J."/>
            <person name="Kuo A."/>
            <person name="Brueggeman A."/>
            <person name="Dunigan D."/>
            <person name="Gurnon J."/>
            <person name="Ladunga I."/>
            <person name="Lindquist E."/>
            <person name="Lucas S."/>
            <person name="Pangilinan J."/>
            <person name="Proschold T."/>
            <person name="Salamov A."/>
            <person name="Schmutz J."/>
            <person name="Weeks D."/>
            <person name="Yamada T."/>
            <person name="Claverie J.M."/>
            <person name="Grigoriev I."/>
            <person name="Van Etten J."/>
            <person name="Lomsadze A."/>
            <person name="Borodovsky M."/>
        </authorList>
    </citation>
    <scope>NUCLEOTIDE SEQUENCE [LARGE SCALE GENOMIC DNA]</scope>
    <source>
        <strain evidence="8 9">C-169</strain>
    </source>
</reference>
<proteinExistence type="inferred from homology"/>
<dbReference type="InterPro" id="IPR004307">
    <property type="entry name" value="TspO_MBR"/>
</dbReference>
<dbReference type="OrthoDB" id="8841220at2759"/>
<dbReference type="InterPro" id="IPR038330">
    <property type="entry name" value="TspO/MBR-related_sf"/>
</dbReference>
<sequence length="261" mass="28013">MGSYFSVPLAISLAIPLIAGSIVSASTADNVLVWYKTLPKPSWNLPTPIFGPTWSFLYVFLGLASFVVWTQGGFAEQTGPLALYAINLVLNLSWMPLFFNKKDFGLAQLDNVATLGTAVVLAKQFYRVKPVAGYLLWPYVAFLTFANALNFFHLKHNSERPIEDDLYHSKDKKNPGEPGYGGSTTGGTFGEKGYPSGGANACLAAPCTGRGRSGRPVFVRAAAAQMKTRAAAGAMAMSSSRVTPVRAGMSLRQAPMTARFA</sequence>
<feature type="transmembrane region" description="Helical" evidence="7">
    <location>
        <begin position="131"/>
        <end position="152"/>
    </location>
</feature>
<keyword evidence="9" id="KW-1185">Reference proteome</keyword>
<evidence type="ECO:0000313" key="8">
    <source>
        <dbReference type="EMBL" id="EIE26343.1"/>
    </source>
</evidence>
<evidence type="ECO:0008006" key="10">
    <source>
        <dbReference type="Google" id="ProtNLM"/>
    </source>
</evidence>
<evidence type="ECO:0000256" key="4">
    <source>
        <dbReference type="ARBA" id="ARBA00022989"/>
    </source>
</evidence>
<comment type="caution">
    <text evidence="8">The sequence shown here is derived from an EMBL/GenBank/DDBJ whole genome shotgun (WGS) entry which is preliminary data.</text>
</comment>
<evidence type="ECO:0000256" key="5">
    <source>
        <dbReference type="ARBA" id="ARBA00023136"/>
    </source>
</evidence>
<dbReference type="Proteomes" id="UP000007264">
    <property type="component" value="Unassembled WGS sequence"/>
</dbReference>
<dbReference type="Pfam" id="PF03073">
    <property type="entry name" value="TspO_MBR"/>
    <property type="match status" value="1"/>
</dbReference>
<dbReference type="FunFam" id="1.20.1260.100:FF:000001">
    <property type="entry name" value="translocator protein 2"/>
    <property type="match status" value="1"/>
</dbReference>
<dbReference type="GO" id="GO:0033013">
    <property type="term" value="P:tetrapyrrole metabolic process"/>
    <property type="evidence" value="ECO:0007669"/>
    <property type="project" value="UniProtKB-ARBA"/>
</dbReference>
<accession>I0Z6S4</accession>
<feature type="region of interest" description="Disordered" evidence="6">
    <location>
        <begin position="166"/>
        <end position="187"/>
    </location>
</feature>
<evidence type="ECO:0000256" key="2">
    <source>
        <dbReference type="ARBA" id="ARBA00007524"/>
    </source>
</evidence>
<feature type="transmembrane region" description="Helical" evidence="7">
    <location>
        <begin position="49"/>
        <end position="69"/>
    </location>
</feature>
<feature type="compositionally biased region" description="Basic and acidic residues" evidence="6">
    <location>
        <begin position="166"/>
        <end position="175"/>
    </location>
</feature>
<name>I0Z6S4_COCSC</name>
<keyword evidence="4 7" id="KW-1133">Transmembrane helix</keyword>
<dbReference type="PANTHER" id="PTHR10057">
    <property type="entry name" value="PERIPHERAL-TYPE BENZODIAZEPINE RECEPTOR"/>
    <property type="match status" value="1"/>
</dbReference>
<dbReference type="AlphaFoldDB" id="I0Z6S4"/>
<dbReference type="PANTHER" id="PTHR10057:SF0">
    <property type="entry name" value="TRANSLOCATOR PROTEIN"/>
    <property type="match status" value="1"/>
</dbReference>
<evidence type="ECO:0000256" key="3">
    <source>
        <dbReference type="ARBA" id="ARBA00022692"/>
    </source>
</evidence>
<protein>
    <recommendedName>
        <fullName evidence="10">TspO/MBR-related protein</fullName>
    </recommendedName>
</protein>
<evidence type="ECO:0000256" key="7">
    <source>
        <dbReference type="SAM" id="Phobius"/>
    </source>
</evidence>